<dbReference type="Gene3D" id="3.60.15.10">
    <property type="entry name" value="Ribonuclease Z/Hydroxyacylglutathione hydrolase-like"/>
    <property type="match status" value="1"/>
</dbReference>
<dbReference type="InterPro" id="IPR001279">
    <property type="entry name" value="Metallo-B-lactamas"/>
</dbReference>
<dbReference type="AlphaFoldDB" id="A0A1G8E1E5"/>
<dbReference type="PANTHER" id="PTHR46018:SF4">
    <property type="entry name" value="METALLO-HYDROLASE YHFI-RELATED"/>
    <property type="match status" value="1"/>
</dbReference>
<evidence type="ECO:0000259" key="1">
    <source>
        <dbReference type="Pfam" id="PF12706"/>
    </source>
</evidence>
<protein>
    <submittedName>
        <fullName evidence="2">Ribonuclease BN, tRNA processing enzyme</fullName>
    </submittedName>
</protein>
<dbReference type="InterPro" id="IPR036866">
    <property type="entry name" value="RibonucZ/Hydroxyglut_hydro"/>
</dbReference>
<organism evidence="2 3">
    <name type="scientific">Rhodococcus triatomae</name>
    <dbReference type="NCBI Taxonomy" id="300028"/>
    <lineage>
        <taxon>Bacteria</taxon>
        <taxon>Bacillati</taxon>
        <taxon>Actinomycetota</taxon>
        <taxon>Actinomycetes</taxon>
        <taxon>Mycobacteriales</taxon>
        <taxon>Nocardiaceae</taxon>
        <taxon>Rhodococcus</taxon>
    </lineage>
</organism>
<dbReference type="InterPro" id="IPR054857">
    <property type="entry name" value="cyc_nuc_deg_phdiest"/>
</dbReference>
<accession>A0A1G8E1E5</accession>
<sequence>MRLTVLGCSGSVSGPDSPASGYLLTAPGTPPVVLDFGPGVLGALQRYADPGEVSVLLTHLHADHCLDLPGLLVWRRYHPSPPTGRALVYGPSDAACRIGVASAECGGEIDDISDTIDLRQWTDGAAVEFGELTVRAGRVDHPPESYGLRITDADGRILTYTGDTGMCDEVVELARGAHVLLSEASWTHSPDRPQGIHLSGTEAGRVATLAGVGELLLTHIPPWTSREDVIAEAKAEFAGPVHAVTAGGVYEI</sequence>
<dbReference type="SUPFAM" id="SSF56281">
    <property type="entry name" value="Metallo-hydrolase/oxidoreductase"/>
    <property type="match status" value="1"/>
</dbReference>
<reference evidence="2 3" key="1">
    <citation type="submission" date="2016-10" db="EMBL/GenBank/DDBJ databases">
        <authorList>
            <person name="de Groot N.N."/>
        </authorList>
    </citation>
    <scope>NUCLEOTIDE SEQUENCE [LARGE SCALE GENOMIC DNA]</scope>
    <source>
        <strain evidence="2 3">DSM 44892</strain>
    </source>
</reference>
<dbReference type="PANTHER" id="PTHR46018">
    <property type="entry name" value="ZINC PHOSPHODIESTERASE ELAC PROTEIN 1"/>
    <property type="match status" value="1"/>
</dbReference>
<keyword evidence="3" id="KW-1185">Reference proteome</keyword>
<dbReference type="NCBIfam" id="NF041851">
    <property type="entry name" value="cyc_nuc_deg_phdiest"/>
    <property type="match status" value="1"/>
</dbReference>
<proteinExistence type="predicted"/>
<name>A0A1G8E1E5_9NOCA</name>
<evidence type="ECO:0000313" key="2">
    <source>
        <dbReference type="EMBL" id="SDH63782.1"/>
    </source>
</evidence>
<dbReference type="Proteomes" id="UP000183263">
    <property type="component" value="Unassembled WGS sequence"/>
</dbReference>
<dbReference type="Pfam" id="PF12706">
    <property type="entry name" value="Lactamase_B_2"/>
    <property type="match status" value="1"/>
</dbReference>
<dbReference type="OrthoDB" id="9800940at2"/>
<dbReference type="RefSeq" id="WP_072739199.1">
    <property type="nucleotide sequence ID" value="NZ_CP048813.1"/>
</dbReference>
<gene>
    <name evidence="2" type="ORF">SAMN05444695_102468</name>
</gene>
<feature type="domain" description="Metallo-beta-lactamase" evidence="1">
    <location>
        <begin position="33"/>
        <end position="220"/>
    </location>
</feature>
<dbReference type="CDD" id="cd07716">
    <property type="entry name" value="RNaseZ_short-form-like_MBL-fold"/>
    <property type="match status" value="1"/>
</dbReference>
<dbReference type="GO" id="GO:0042781">
    <property type="term" value="F:3'-tRNA processing endoribonuclease activity"/>
    <property type="evidence" value="ECO:0007669"/>
    <property type="project" value="TreeGrafter"/>
</dbReference>
<dbReference type="EMBL" id="FNDN01000002">
    <property type="protein sequence ID" value="SDH63782.1"/>
    <property type="molecule type" value="Genomic_DNA"/>
</dbReference>
<evidence type="ECO:0000313" key="3">
    <source>
        <dbReference type="Proteomes" id="UP000183263"/>
    </source>
</evidence>